<dbReference type="EC" id="2.3.1.-" evidence="4"/>
<dbReference type="EMBL" id="SUMC01000033">
    <property type="protein sequence ID" value="TKA08219.1"/>
    <property type="molecule type" value="Genomic_DNA"/>
</dbReference>
<evidence type="ECO:0000259" key="7">
    <source>
        <dbReference type="PROSITE" id="PS51826"/>
    </source>
</evidence>
<dbReference type="PROSITE" id="PS51826">
    <property type="entry name" value="PSBD"/>
    <property type="match status" value="1"/>
</dbReference>
<feature type="domain" description="Peripheral subunit-binding (PSBD)" evidence="7">
    <location>
        <begin position="132"/>
        <end position="169"/>
    </location>
</feature>
<protein>
    <recommendedName>
        <fullName evidence="4">Dihydrolipoamide acetyltransferase component of pyruvate dehydrogenase complex</fullName>
        <ecNumber evidence="4">2.3.1.-</ecNumber>
    </recommendedName>
</protein>
<dbReference type="Gene3D" id="2.40.50.100">
    <property type="match status" value="1"/>
</dbReference>
<evidence type="ECO:0000256" key="3">
    <source>
        <dbReference type="ARBA" id="ARBA00022823"/>
    </source>
</evidence>
<dbReference type="Gene3D" id="3.30.559.10">
    <property type="entry name" value="Chloramphenicol acetyltransferase-like domain"/>
    <property type="match status" value="1"/>
</dbReference>
<accession>A0A4V5MZH4</accession>
<comment type="cofactor">
    <cofactor evidence="1 4">
        <name>(R)-lipoate</name>
        <dbReference type="ChEBI" id="CHEBI:83088"/>
    </cofactor>
</comment>
<evidence type="ECO:0000256" key="2">
    <source>
        <dbReference type="ARBA" id="ARBA00007317"/>
    </source>
</evidence>
<keyword evidence="4" id="KW-0808">Transferase</keyword>
<comment type="similarity">
    <text evidence="2 4">Belongs to the 2-oxoacid dehydrogenase family.</text>
</comment>
<keyword evidence="4" id="KW-0012">Acyltransferase</keyword>
<dbReference type="CDD" id="cd06849">
    <property type="entry name" value="lipoyl_domain"/>
    <property type="match status" value="1"/>
</dbReference>
<dbReference type="InterPro" id="IPR036625">
    <property type="entry name" value="E3-bd_dom_sf"/>
</dbReference>
<dbReference type="InterPro" id="IPR001078">
    <property type="entry name" value="2-oxoacid_DH_actylTfrase"/>
</dbReference>
<reference evidence="8 9" key="1">
    <citation type="submission" date="2019-04" db="EMBL/GenBank/DDBJ databases">
        <title>Streptomyces oryziradicis sp. nov., a novel actinomycete isolated from rhizosphere soil of rice (Oryza sativa L.).</title>
        <authorList>
            <person name="Li C."/>
        </authorList>
    </citation>
    <scope>NUCLEOTIDE SEQUENCE [LARGE SCALE GENOMIC DNA]</scope>
    <source>
        <strain evidence="8 9">NEAU-C40</strain>
    </source>
</reference>
<sequence length="427" mass="45125">MTTLLRVPEVAAGATQAVLSEWLVKENTPYKTGDPIVVLETDKALVEVAAESDAVILRALVPNGSTVEVGAPIALLGDESETGADVEQLLAELGVSARPADREQKSATPSEASPNAQVAPPVTTESESARVFISPLARRILKEAGLTTDQVRGTGPHGRIVRRDVERAVEESRAVAVPAGPVPAGPVPAEPVRPASPRPQIVGFRDIPHTRMRRAVASRLTASKQTVPHFYVKRTARIDDLLALRKQLNEVSPQKISVNDLVIAAVAVAHQAVPDANVIWTDEGMRQFESADVAVAIASERGLVTPVLCAVERMSPSAIAREVKTYVRKANEGTLQQGDLEGGSLTVTNLGMYGVDEFSAIINPPHSAILAVGAGRPAPVVVDGTVEVATQMTLVLSVDHRAIDGALAAQWMEALVGALEQPLRLVA</sequence>
<dbReference type="GO" id="GO:0016746">
    <property type="term" value="F:acyltransferase activity"/>
    <property type="evidence" value="ECO:0007669"/>
    <property type="project" value="UniProtKB-KW"/>
</dbReference>
<evidence type="ECO:0000256" key="5">
    <source>
        <dbReference type="SAM" id="MobiDB-lite"/>
    </source>
</evidence>
<dbReference type="InterPro" id="IPR023213">
    <property type="entry name" value="CAT-like_dom_sf"/>
</dbReference>
<gene>
    <name evidence="8" type="ORF">FCI23_29560</name>
</gene>
<dbReference type="InterPro" id="IPR000089">
    <property type="entry name" value="Biotin_lipoyl"/>
</dbReference>
<evidence type="ECO:0000313" key="8">
    <source>
        <dbReference type="EMBL" id="TKA08219.1"/>
    </source>
</evidence>
<dbReference type="Gene3D" id="4.10.320.10">
    <property type="entry name" value="E3-binding domain"/>
    <property type="match status" value="1"/>
</dbReference>
<dbReference type="SUPFAM" id="SSF47005">
    <property type="entry name" value="Peripheral subunit-binding domain of 2-oxo acid dehydrogenase complex"/>
    <property type="match status" value="1"/>
</dbReference>
<feature type="domain" description="Lipoyl-binding" evidence="6">
    <location>
        <begin position="2"/>
        <end position="77"/>
    </location>
</feature>
<dbReference type="SUPFAM" id="SSF52777">
    <property type="entry name" value="CoA-dependent acyltransferases"/>
    <property type="match status" value="1"/>
</dbReference>
<name>A0A4V5MZH4_9ACTN</name>
<dbReference type="GO" id="GO:0045254">
    <property type="term" value="C:pyruvate dehydrogenase complex"/>
    <property type="evidence" value="ECO:0007669"/>
    <property type="project" value="InterPro"/>
</dbReference>
<proteinExistence type="inferred from homology"/>
<dbReference type="SUPFAM" id="SSF51230">
    <property type="entry name" value="Single hybrid motif"/>
    <property type="match status" value="1"/>
</dbReference>
<dbReference type="PANTHER" id="PTHR23151:SF90">
    <property type="entry name" value="DIHYDROLIPOYLLYSINE-RESIDUE ACETYLTRANSFERASE COMPONENT OF PYRUVATE DEHYDROGENASE COMPLEX, MITOCHONDRIAL-RELATED"/>
    <property type="match status" value="1"/>
</dbReference>
<dbReference type="Pfam" id="PF00364">
    <property type="entry name" value="Biotin_lipoyl"/>
    <property type="match status" value="1"/>
</dbReference>
<feature type="compositionally biased region" description="Polar residues" evidence="5">
    <location>
        <begin position="106"/>
        <end position="116"/>
    </location>
</feature>
<dbReference type="Proteomes" id="UP000305778">
    <property type="component" value="Unassembled WGS sequence"/>
</dbReference>
<evidence type="ECO:0000313" key="9">
    <source>
        <dbReference type="Proteomes" id="UP000305778"/>
    </source>
</evidence>
<dbReference type="Pfam" id="PF00198">
    <property type="entry name" value="2-oxoacid_dh"/>
    <property type="match status" value="1"/>
</dbReference>
<dbReference type="AlphaFoldDB" id="A0A4V5MZH4"/>
<dbReference type="PANTHER" id="PTHR23151">
    <property type="entry name" value="DIHYDROLIPOAMIDE ACETYL/SUCCINYL-TRANSFERASE-RELATED"/>
    <property type="match status" value="1"/>
</dbReference>
<feature type="region of interest" description="Disordered" evidence="5">
    <location>
        <begin position="95"/>
        <end position="127"/>
    </location>
</feature>
<organism evidence="8 9">
    <name type="scientific">Actinacidiphila oryziradicis</name>
    <dbReference type="NCBI Taxonomy" id="2571141"/>
    <lineage>
        <taxon>Bacteria</taxon>
        <taxon>Bacillati</taxon>
        <taxon>Actinomycetota</taxon>
        <taxon>Actinomycetes</taxon>
        <taxon>Kitasatosporales</taxon>
        <taxon>Streptomycetaceae</taxon>
        <taxon>Actinacidiphila</taxon>
    </lineage>
</organism>
<keyword evidence="9" id="KW-1185">Reference proteome</keyword>
<dbReference type="PROSITE" id="PS50968">
    <property type="entry name" value="BIOTINYL_LIPOYL"/>
    <property type="match status" value="1"/>
</dbReference>
<feature type="region of interest" description="Disordered" evidence="5">
    <location>
        <begin position="179"/>
        <end position="202"/>
    </location>
</feature>
<dbReference type="GO" id="GO:0006086">
    <property type="term" value="P:pyruvate decarboxylation to acetyl-CoA"/>
    <property type="evidence" value="ECO:0007669"/>
    <property type="project" value="InterPro"/>
</dbReference>
<dbReference type="InterPro" id="IPR011053">
    <property type="entry name" value="Single_hybrid_motif"/>
</dbReference>
<evidence type="ECO:0000256" key="4">
    <source>
        <dbReference type="RuleBase" id="RU003423"/>
    </source>
</evidence>
<dbReference type="InterPro" id="IPR004167">
    <property type="entry name" value="PSBD"/>
</dbReference>
<feature type="compositionally biased region" description="Pro residues" evidence="5">
    <location>
        <begin position="180"/>
        <end position="197"/>
    </location>
</feature>
<evidence type="ECO:0000259" key="6">
    <source>
        <dbReference type="PROSITE" id="PS50968"/>
    </source>
</evidence>
<dbReference type="OrthoDB" id="9805770at2"/>
<keyword evidence="3 4" id="KW-0450">Lipoyl</keyword>
<dbReference type="Pfam" id="PF02817">
    <property type="entry name" value="E3_binding"/>
    <property type="match status" value="1"/>
</dbReference>
<comment type="caution">
    <text evidence="8">The sequence shown here is derived from an EMBL/GenBank/DDBJ whole genome shotgun (WGS) entry which is preliminary data.</text>
</comment>
<evidence type="ECO:0000256" key="1">
    <source>
        <dbReference type="ARBA" id="ARBA00001938"/>
    </source>
</evidence>
<dbReference type="InterPro" id="IPR045257">
    <property type="entry name" value="E2/Pdx1"/>
</dbReference>
<dbReference type="RefSeq" id="WP_136726996.1">
    <property type="nucleotide sequence ID" value="NZ_SUMC01000033.1"/>
</dbReference>